<gene>
    <name evidence="1" type="ORF">M9458_036291</name>
</gene>
<proteinExistence type="predicted"/>
<dbReference type="PANTHER" id="PTHR23053">
    <property type="entry name" value="DLEC1 DELETED IN LUNG AND ESOPHAGEAL CANCER 1"/>
    <property type="match status" value="1"/>
</dbReference>
<dbReference type="Proteomes" id="UP001529510">
    <property type="component" value="Unassembled WGS sequence"/>
</dbReference>
<keyword evidence="2" id="KW-1185">Reference proteome</keyword>
<evidence type="ECO:0000313" key="1">
    <source>
        <dbReference type="EMBL" id="KAL0168069.1"/>
    </source>
</evidence>
<reference evidence="1 2" key="1">
    <citation type="submission" date="2024-05" db="EMBL/GenBank/DDBJ databases">
        <title>Genome sequencing and assembly of Indian major carp, Cirrhinus mrigala (Hamilton, 1822).</title>
        <authorList>
            <person name="Mohindra V."/>
            <person name="Chowdhury L.M."/>
            <person name="Lal K."/>
            <person name="Jena J.K."/>
        </authorList>
    </citation>
    <scope>NUCLEOTIDE SEQUENCE [LARGE SCALE GENOMIC DNA]</scope>
    <source>
        <strain evidence="1">CM1030</strain>
        <tissue evidence="1">Blood</tissue>
    </source>
</reference>
<evidence type="ECO:0000313" key="2">
    <source>
        <dbReference type="Proteomes" id="UP001529510"/>
    </source>
</evidence>
<accession>A0ABD0P207</accession>
<feature type="non-terminal residue" evidence="1">
    <location>
        <position position="1"/>
    </location>
</feature>
<protein>
    <submittedName>
        <fullName evidence="1">Uncharacterized protein</fullName>
    </submittedName>
</protein>
<organism evidence="1 2">
    <name type="scientific">Cirrhinus mrigala</name>
    <name type="common">Mrigala</name>
    <dbReference type="NCBI Taxonomy" id="683832"/>
    <lineage>
        <taxon>Eukaryota</taxon>
        <taxon>Metazoa</taxon>
        <taxon>Chordata</taxon>
        <taxon>Craniata</taxon>
        <taxon>Vertebrata</taxon>
        <taxon>Euteleostomi</taxon>
        <taxon>Actinopterygii</taxon>
        <taxon>Neopterygii</taxon>
        <taxon>Teleostei</taxon>
        <taxon>Ostariophysi</taxon>
        <taxon>Cypriniformes</taxon>
        <taxon>Cyprinidae</taxon>
        <taxon>Labeoninae</taxon>
        <taxon>Labeonini</taxon>
        <taxon>Cirrhinus</taxon>
    </lineage>
</organism>
<name>A0ABD0P207_CIRMR</name>
<dbReference type="PANTHER" id="PTHR23053:SF0">
    <property type="entry name" value="HYDROCEPHALUS-INDUCING PROTEIN HOMOLOG"/>
    <property type="match status" value="1"/>
</dbReference>
<sequence>LYGESADIDVGLDQNHVMIEKTYISLASYQKVAIMNKSDSIVHYQWKKFATEDEEERDK</sequence>
<feature type="non-terminal residue" evidence="1">
    <location>
        <position position="59"/>
    </location>
</feature>
<dbReference type="InterPro" id="IPR033305">
    <property type="entry name" value="Hydin-like"/>
</dbReference>
<dbReference type="AlphaFoldDB" id="A0ABD0P207"/>
<comment type="caution">
    <text evidence="1">The sequence shown here is derived from an EMBL/GenBank/DDBJ whole genome shotgun (WGS) entry which is preliminary data.</text>
</comment>
<dbReference type="EMBL" id="JAMKFB020000018">
    <property type="protein sequence ID" value="KAL0168069.1"/>
    <property type="molecule type" value="Genomic_DNA"/>
</dbReference>